<comment type="caution">
    <text evidence="2">The sequence shown here is derived from an EMBL/GenBank/DDBJ whole genome shotgun (WGS) entry which is preliminary data.</text>
</comment>
<protein>
    <submittedName>
        <fullName evidence="2">Uncharacterized protein</fullName>
    </submittedName>
</protein>
<gene>
    <name evidence="2" type="ORF">EZS28_011843</name>
</gene>
<feature type="compositionally biased region" description="Low complexity" evidence="1">
    <location>
        <begin position="355"/>
        <end position="366"/>
    </location>
</feature>
<dbReference type="AlphaFoldDB" id="A0A5J4WCE8"/>
<evidence type="ECO:0000313" key="3">
    <source>
        <dbReference type="Proteomes" id="UP000324800"/>
    </source>
</evidence>
<organism evidence="2 3">
    <name type="scientific">Streblomastix strix</name>
    <dbReference type="NCBI Taxonomy" id="222440"/>
    <lineage>
        <taxon>Eukaryota</taxon>
        <taxon>Metamonada</taxon>
        <taxon>Preaxostyla</taxon>
        <taxon>Oxymonadida</taxon>
        <taxon>Streblomastigidae</taxon>
        <taxon>Streblomastix</taxon>
    </lineage>
</organism>
<sequence length="833" mass="94471">MASSVGEFSHLLQESSSFQNIKMFGEFLLVKPPQSFQQFLQEYGGLEQLVASTGVFSEVKKIQEECAIVWNQLFAIPDASDILLTDEAWNFIVSLLQQSKAKRIRAIAAQGILRCSQPRKKLDGKEANSCPLLFRANEFLQILPGLLSDEIEIQTNVVKAAVQLACEQSGQGIKFFTDKKWMYSLLWLGLDEQDDEEENQKDKKIIKKKIRRSEEDRFKQQEEQRRRLTAIELIIDIADQLSQKQTHKLMEKDIQQDQDKEELDQIITFFCSSISPAITSLISSKIRIKLNKEGDVTSMKDQDSQMDVDEEEDDPLMQITALETLKKLINCNFLANKLFIPTSQTSQSPPHCTLQQNDSDQQSHSHTNNYTNCHPGFALLDLFTNYSSFTISAALETVASITLKYHHFLLSFEDGALIISTLHIFIFTLDSIEKASSSEAAVLFLQIPEICSFIDRLGLEQNDNTEEVKQGEVIEKGKELNNDNDLISQLRFTSFIAGIIGSLPSTQPQFIQSIHQSHSSSTSSISPLNQSLQSSRNIISSFAYSLCRKENPYFKQRMLISAPSTLDYSLVRASLSAIRSLALAYQVSSQSSSSQLSISHHLNQLGIFLRIIFSSIGQDDGGLGVTVTISENEIQKQQQLKRLNEIKEAKEIEEVGKMQKDEDQNQFKIQIDRKEEFSCLESALEFLVLRIGKMLDANIRTDVSKTMSELVYIEWFMKLAYGKYGGKYIDDDEEEDLKKGSERSDKGEKITSATSASIQWTTDTTLMIDRDCVNAQTELAVRALDSWKRIFEKKKRDVIPDKVLQKIKERINWSKGIRGQEPKVIVGSQSDQY</sequence>
<name>A0A5J4WCE8_9EUKA</name>
<dbReference type="Proteomes" id="UP000324800">
    <property type="component" value="Unassembled WGS sequence"/>
</dbReference>
<reference evidence="2 3" key="1">
    <citation type="submission" date="2019-03" db="EMBL/GenBank/DDBJ databases">
        <title>Single cell metagenomics reveals metabolic interactions within the superorganism composed of flagellate Streblomastix strix and complex community of Bacteroidetes bacteria on its surface.</title>
        <authorList>
            <person name="Treitli S.C."/>
            <person name="Kolisko M."/>
            <person name="Husnik F."/>
            <person name="Keeling P."/>
            <person name="Hampl V."/>
        </authorList>
    </citation>
    <scope>NUCLEOTIDE SEQUENCE [LARGE SCALE GENOMIC DNA]</scope>
    <source>
        <strain evidence="2">ST1C</strain>
    </source>
</reference>
<evidence type="ECO:0000313" key="2">
    <source>
        <dbReference type="EMBL" id="KAA6392628.1"/>
    </source>
</evidence>
<proteinExistence type="predicted"/>
<dbReference type="EMBL" id="SNRW01002481">
    <property type="protein sequence ID" value="KAA6392628.1"/>
    <property type="molecule type" value="Genomic_DNA"/>
</dbReference>
<dbReference type="SUPFAM" id="SSF48371">
    <property type="entry name" value="ARM repeat"/>
    <property type="match status" value="1"/>
</dbReference>
<accession>A0A5J4WCE8</accession>
<feature type="region of interest" description="Disordered" evidence="1">
    <location>
        <begin position="343"/>
        <end position="367"/>
    </location>
</feature>
<dbReference type="InterPro" id="IPR016024">
    <property type="entry name" value="ARM-type_fold"/>
</dbReference>
<evidence type="ECO:0000256" key="1">
    <source>
        <dbReference type="SAM" id="MobiDB-lite"/>
    </source>
</evidence>
<feature type="compositionally biased region" description="Polar residues" evidence="1">
    <location>
        <begin position="343"/>
        <end position="354"/>
    </location>
</feature>